<evidence type="ECO:0000313" key="6">
    <source>
        <dbReference type="EMBL" id="RIB03992.1"/>
    </source>
</evidence>
<dbReference type="Gene3D" id="2.60.120.260">
    <property type="entry name" value="Galactose-binding domain-like"/>
    <property type="match status" value="1"/>
</dbReference>
<dbReference type="EMBL" id="QKWP01002278">
    <property type="protein sequence ID" value="RIB03992.1"/>
    <property type="molecule type" value="Genomic_DNA"/>
</dbReference>
<evidence type="ECO:0000313" key="7">
    <source>
        <dbReference type="Proteomes" id="UP000266673"/>
    </source>
</evidence>
<evidence type="ECO:0000259" key="5">
    <source>
        <dbReference type="PROSITE" id="PS51469"/>
    </source>
</evidence>
<gene>
    <name evidence="6" type="ORF">C2G38_2121744</name>
</gene>
<evidence type="ECO:0000256" key="2">
    <source>
        <dbReference type="ARBA" id="ARBA00022692"/>
    </source>
</evidence>
<dbReference type="InterPro" id="IPR012919">
    <property type="entry name" value="SUN_dom"/>
</dbReference>
<feature type="domain" description="SUN" evidence="5">
    <location>
        <begin position="30"/>
        <end position="203"/>
    </location>
</feature>
<keyword evidence="2" id="KW-0812">Transmembrane</keyword>
<keyword evidence="7" id="KW-1185">Reference proteome</keyword>
<dbReference type="PROSITE" id="PS51469">
    <property type="entry name" value="SUN"/>
    <property type="match status" value="1"/>
</dbReference>
<dbReference type="GO" id="GO:0034993">
    <property type="term" value="C:meiotic nuclear membrane microtubule tethering complex"/>
    <property type="evidence" value="ECO:0007669"/>
    <property type="project" value="TreeGrafter"/>
</dbReference>
<organism evidence="6 7">
    <name type="scientific">Gigaspora rosea</name>
    <dbReference type="NCBI Taxonomy" id="44941"/>
    <lineage>
        <taxon>Eukaryota</taxon>
        <taxon>Fungi</taxon>
        <taxon>Fungi incertae sedis</taxon>
        <taxon>Mucoromycota</taxon>
        <taxon>Glomeromycotina</taxon>
        <taxon>Glomeromycetes</taxon>
        <taxon>Diversisporales</taxon>
        <taxon>Gigasporaceae</taxon>
        <taxon>Gigaspora</taxon>
    </lineage>
</organism>
<dbReference type="OrthoDB" id="342281at2759"/>
<proteinExistence type="predicted"/>
<keyword evidence="3" id="KW-1133">Transmembrane helix</keyword>
<accession>A0A397U172</accession>
<keyword evidence="4" id="KW-0472">Membrane</keyword>
<reference evidence="6 7" key="1">
    <citation type="submission" date="2018-06" db="EMBL/GenBank/DDBJ databases">
        <title>Comparative genomics reveals the genomic features of Rhizophagus irregularis, R. cerebriforme, R. diaphanum and Gigaspora rosea, and their symbiotic lifestyle signature.</title>
        <authorList>
            <person name="Morin E."/>
            <person name="San Clemente H."/>
            <person name="Chen E.C.H."/>
            <person name="De La Providencia I."/>
            <person name="Hainaut M."/>
            <person name="Kuo A."/>
            <person name="Kohler A."/>
            <person name="Murat C."/>
            <person name="Tang N."/>
            <person name="Roy S."/>
            <person name="Loubradou J."/>
            <person name="Henrissat B."/>
            <person name="Grigoriev I.V."/>
            <person name="Corradi N."/>
            <person name="Roux C."/>
            <person name="Martin F.M."/>
        </authorList>
    </citation>
    <scope>NUCLEOTIDE SEQUENCE [LARGE SCALE GENOMIC DNA]</scope>
    <source>
        <strain evidence="6 7">DAOM 194757</strain>
    </source>
</reference>
<dbReference type="InterPro" id="IPR045119">
    <property type="entry name" value="SUN1-5"/>
</dbReference>
<comment type="caution">
    <text evidence="6">The sequence shown here is derived from an EMBL/GenBank/DDBJ whole genome shotgun (WGS) entry which is preliminary data.</text>
</comment>
<evidence type="ECO:0000256" key="3">
    <source>
        <dbReference type="ARBA" id="ARBA00022989"/>
    </source>
</evidence>
<protein>
    <submittedName>
        <fullName evidence="6">UNC-like C-terminal-domain-containing protein</fullName>
    </submittedName>
</protein>
<dbReference type="GO" id="GO:0043495">
    <property type="term" value="F:protein-membrane adaptor activity"/>
    <property type="evidence" value="ECO:0007669"/>
    <property type="project" value="TreeGrafter"/>
</dbReference>
<dbReference type="PANTHER" id="PTHR12911">
    <property type="entry name" value="SAD1/UNC-84-LIKE PROTEIN-RELATED"/>
    <property type="match status" value="1"/>
</dbReference>
<dbReference type="Proteomes" id="UP000266673">
    <property type="component" value="Unassembled WGS sequence"/>
</dbReference>
<evidence type="ECO:0000256" key="4">
    <source>
        <dbReference type="ARBA" id="ARBA00023136"/>
    </source>
</evidence>
<dbReference type="PANTHER" id="PTHR12911:SF8">
    <property type="entry name" value="KLAROID PROTEIN-RELATED"/>
    <property type="match status" value="1"/>
</dbReference>
<evidence type="ECO:0000256" key="1">
    <source>
        <dbReference type="ARBA" id="ARBA00004370"/>
    </source>
</evidence>
<sequence>MITRIVKDVIKNSSESETRLIPNYALLSSGARIIPHLTSSEYVGYPDEFVKRQVLKMFNIKPTQSKPAKIVLTSNNEAGNCFCFTGTHGQLAIHLSHNIKVVSITYEHLNPTLALDPDDMRRAPKTFEIVGISVDSQEKYDEYFQLGSFDYKLDGPPAQSFEINLQNLGLLPVMKAVILKIMGNWGDDELTCLYQVKVHGYVSKKI</sequence>
<comment type="subcellular location">
    <subcellularLocation>
        <location evidence="1">Membrane</location>
    </subcellularLocation>
</comment>
<dbReference type="STRING" id="44941.A0A397U172"/>
<dbReference type="AlphaFoldDB" id="A0A397U172"/>
<dbReference type="Pfam" id="PF07738">
    <property type="entry name" value="Sad1_UNC"/>
    <property type="match status" value="1"/>
</dbReference>
<name>A0A397U172_9GLOM</name>